<evidence type="ECO:0000256" key="2">
    <source>
        <dbReference type="SAM" id="Phobius"/>
    </source>
</evidence>
<keyword evidence="2" id="KW-0472">Membrane</keyword>
<keyword evidence="2" id="KW-1133">Transmembrane helix</keyword>
<keyword evidence="4" id="KW-1185">Reference proteome</keyword>
<keyword evidence="2" id="KW-0812">Transmembrane</keyword>
<proteinExistence type="predicted"/>
<gene>
    <name evidence="3" type="ORF">J2Z17_002540</name>
</gene>
<organism evidence="3 4">
    <name type="scientific">Rhizobium halophytocola</name>
    <dbReference type="NCBI Taxonomy" id="735519"/>
    <lineage>
        <taxon>Bacteria</taxon>
        <taxon>Pseudomonadati</taxon>
        <taxon>Pseudomonadota</taxon>
        <taxon>Alphaproteobacteria</taxon>
        <taxon>Hyphomicrobiales</taxon>
        <taxon>Rhizobiaceae</taxon>
        <taxon>Rhizobium/Agrobacterium group</taxon>
        <taxon>Rhizobium</taxon>
    </lineage>
</organism>
<comment type="caution">
    <text evidence="3">The sequence shown here is derived from an EMBL/GenBank/DDBJ whole genome shotgun (WGS) entry which is preliminary data.</text>
</comment>
<feature type="transmembrane region" description="Helical" evidence="2">
    <location>
        <begin position="6"/>
        <end position="28"/>
    </location>
</feature>
<reference evidence="3 4" key="1">
    <citation type="submission" date="2021-03" db="EMBL/GenBank/DDBJ databases">
        <title>Genomic Encyclopedia of Type Strains, Phase IV (KMG-IV): sequencing the most valuable type-strain genomes for metagenomic binning, comparative biology and taxonomic classification.</title>
        <authorList>
            <person name="Goeker M."/>
        </authorList>
    </citation>
    <scope>NUCLEOTIDE SEQUENCE [LARGE SCALE GENOMIC DNA]</scope>
    <source>
        <strain evidence="3 4">DSM 21600</strain>
    </source>
</reference>
<evidence type="ECO:0000256" key="1">
    <source>
        <dbReference type="SAM" id="MobiDB-lite"/>
    </source>
</evidence>
<accession>A0ABS4DZI2</accession>
<name>A0ABS4DZI2_9HYPH</name>
<feature type="compositionally biased region" description="Basic and acidic residues" evidence="1">
    <location>
        <begin position="89"/>
        <end position="98"/>
    </location>
</feature>
<dbReference type="Proteomes" id="UP000759443">
    <property type="component" value="Unassembled WGS sequence"/>
</dbReference>
<evidence type="ECO:0000313" key="3">
    <source>
        <dbReference type="EMBL" id="MBP1851097.1"/>
    </source>
</evidence>
<dbReference type="EMBL" id="JAGGJU010000006">
    <property type="protein sequence ID" value="MBP1851097.1"/>
    <property type="molecule type" value="Genomic_DNA"/>
</dbReference>
<feature type="region of interest" description="Disordered" evidence="1">
    <location>
        <begin position="33"/>
        <end position="98"/>
    </location>
</feature>
<dbReference type="RefSeq" id="WP_209945462.1">
    <property type="nucleotide sequence ID" value="NZ_JAGGJU010000006.1"/>
</dbReference>
<feature type="compositionally biased region" description="Basic and acidic residues" evidence="1">
    <location>
        <begin position="33"/>
        <end position="44"/>
    </location>
</feature>
<protein>
    <submittedName>
        <fullName evidence="3">Uncharacterized protein</fullName>
    </submittedName>
</protein>
<evidence type="ECO:0000313" key="4">
    <source>
        <dbReference type="Proteomes" id="UP000759443"/>
    </source>
</evidence>
<sequence length="98" mass="10627">MRERSVYLMLACGLLVVAALAFFIRPLLVEEGKSNNEREARAVDVPDSTPTATVPAEFTTRPRQGDAPQPKGNWPAFQKQDGGLYASPEKPEGEAATP</sequence>